<evidence type="ECO:0000313" key="2">
    <source>
        <dbReference type="Proteomes" id="UP001162162"/>
    </source>
</evidence>
<dbReference type="EMBL" id="JAPWTK010000152">
    <property type="protein sequence ID" value="KAJ8947780.1"/>
    <property type="molecule type" value="Genomic_DNA"/>
</dbReference>
<keyword evidence="2" id="KW-1185">Reference proteome</keyword>
<dbReference type="AlphaFoldDB" id="A0AAV8Y981"/>
<reference evidence="1" key="1">
    <citation type="journal article" date="2023" name="Insect Mol. Biol.">
        <title>Genome sequencing provides insights into the evolution of gene families encoding plant cell wall-degrading enzymes in longhorned beetles.</title>
        <authorList>
            <person name="Shin N.R."/>
            <person name="Okamura Y."/>
            <person name="Kirsch R."/>
            <person name="Pauchet Y."/>
        </authorList>
    </citation>
    <scope>NUCLEOTIDE SEQUENCE</scope>
    <source>
        <strain evidence="1">AMC_N1</strain>
    </source>
</reference>
<accession>A0AAV8Y981</accession>
<name>A0AAV8Y981_9CUCU</name>
<evidence type="ECO:0000313" key="1">
    <source>
        <dbReference type="EMBL" id="KAJ8947780.1"/>
    </source>
</evidence>
<comment type="caution">
    <text evidence="1">The sequence shown here is derived from an EMBL/GenBank/DDBJ whole genome shotgun (WGS) entry which is preliminary data.</text>
</comment>
<proteinExistence type="predicted"/>
<dbReference type="Proteomes" id="UP001162162">
    <property type="component" value="Unassembled WGS sequence"/>
</dbReference>
<protein>
    <submittedName>
        <fullName evidence="1">Uncharacterized protein</fullName>
    </submittedName>
</protein>
<sequence>MADYGVQFVRGFTLDEALHMLEDDDDILRNIQNITVFPPENACGDITDEDSGNGEEVQIHNLPGSQLRAPSEIQITAAIPSVGCTNMSDSFSSDDELPLAKLVNKEGNTQRALKRKRKEEYK</sequence>
<gene>
    <name evidence="1" type="ORF">NQ318_017053</name>
</gene>
<organism evidence="1 2">
    <name type="scientific">Aromia moschata</name>
    <dbReference type="NCBI Taxonomy" id="1265417"/>
    <lineage>
        <taxon>Eukaryota</taxon>
        <taxon>Metazoa</taxon>
        <taxon>Ecdysozoa</taxon>
        <taxon>Arthropoda</taxon>
        <taxon>Hexapoda</taxon>
        <taxon>Insecta</taxon>
        <taxon>Pterygota</taxon>
        <taxon>Neoptera</taxon>
        <taxon>Endopterygota</taxon>
        <taxon>Coleoptera</taxon>
        <taxon>Polyphaga</taxon>
        <taxon>Cucujiformia</taxon>
        <taxon>Chrysomeloidea</taxon>
        <taxon>Cerambycidae</taxon>
        <taxon>Cerambycinae</taxon>
        <taxon>Callichromatini</taxon>
        <taxon>Aromia</taxon>
    </lineage>
</organism>